<sequence length="67" mass="7794">MRRTKLLLWLPFLLGAVINFFALVIAGFLSNTATGLVTIVWWLWLFLVLVSVVLLSCWVAYWRRLPD</sequence>
<dbReference type="EMBL" id="CP059572">
    <property type="protein sequence ID" value="QXJ22581.1"/>
    <property type="molecule type" value="Genomic_DNA"/>
</dbReference>
<keyword evidence="1" id="KW-0472">Membrane</keyword>
<dbReference type="Proteomes" id="UP001049518">
    <property type="component" value="Chromosome"/>
</dbReference>
<name>A0ABX8QUS6_9ACTN</name>
<evidence type="ECO:0000256" key="1">
    <source>
        <dbReference type="SAM" id="Phobius"/>
    </source>
</evidence>
<keyword evidence="1" id="KW-1133">Transmembrane helix</keyword>
<dbReference type="RefSeq" id="WP_231335859.1">
    <property type="nucleotide sequence ID" value="NZ_CP059572.1"/>
</dbReference>
<evidence type="ECO:0000313" key="3">
    <source>
        <dbReference type="Proteomes" id="UP001049518"/>
    </source>
</evidence>
<keyword evidence="1" id="KW-0812">Transmembrane</keyword>
<gene>
    <name evidence="2" type="ORF">AGRA3207_003604</name>
</gene>
<proteinExistence type="predicted"/>
<accession>A0ABX8QUS6</accession>
<reference evidence="2" key="1">
    <citation type="submission" date="2020-07" db="EMBL/GenBank/DDBJ databases">
        <authorList>
            <person name="Tarantini F.S."/>
            <person name="Hong K.W."/>
            <person name="Chan K.G."/>
        </authorList>
    </citation>
    <scope>NUCLEOTIDE SEQUENCE</scope>
    <source>
        <strain evidence="2">32-07</strain>
    </source>
</reference>
<keyword evidence="3" id="KW-1185">Reference proteome</keyword>
<feature type="transmembrane region" description="Helical" evidence="1">
    <location>
        <begin position="41"/>
        <end position="62"/>
    </location>
</feature>
<evidence type="ECO:0000313" key="2">
    <source>
        <dbReference type="EMBL" id="QXJ22581.1"/>
    </source>
</evidence>
<feature type="transmembrane region" description="Helical" evidence="1">
    <location>
        <begin position="7"/>
        <end position="29"/>
    </location>
</feature>
<evidence type="ECO:0008006" key="4">
    <source>
        <dbReference type="Google" id="ProtNLM"/>
    </source>
</evidence>
<organism evidence="2 3">
    <name type="scientific">Actinomadura graeca</name>
    <dbReference type="NCBI Taxonomy" id="2750812"/>
    <lineage>
        <taxon>Bacteria</taxon>
        <taxon>Bacillati</taxon>
        <taxon>Actinomycetota</taxon>
        <taxon>Actinomycetes</taxon>
        <taxon>Streptosporangiales</taxon>
        <taxon>Thermomonosporaceae</taxon>
        <taxon>Actinomadura</taxon>
    </lineage>
</organism>
<protein>
    <recommendedName>
        <fullName evidence="4">DUF4175 domain-containing protein</fullName>
    </recommendedName>
</protein>